<feature type="transmembrane region" description="Helical" evidence="1">
    <location>
        <begin position="244"/>
        <end position="273"/>
    </location>
</feature>
<feature type="transmembrane region" description="Helical" evidence="1">
    <location>
        <begin position="285"/>
        <end position="307"/>
    </location>
</feature>
<keyword evidence="1" id="KW-0812">Transmembrane</keyword>
<feature type="transmembrane region" description="Helical" evidence="1">
    <location>
        <begin position="12"/>
        <end position="30"/>
    </location>
</feature>
<keyword evidence="1" id="KW-1133">Transmembrane helix</keyword>
<feature type="transmembrane region" description="Helical" evidence="1">
    <location>
        <begin position="212"/>
        <end position="232"/>
    </location>
</feature>
<feature type="transmembrane region" description="Helical" evidence="1">
    <location>
        <begin position="395"/>
        <end position="421"/>
    </location>
</feature>
<comment type="caution">
    <text evidence="2">The sequence shown here is derived from an EMBL/GenBank/DDBJ whole genome shotgun (WGS) entry which is preliminary data.</text>
</comment>
<accession>A0ABU4B783</accession>
<evidence type="ECO:0000313" key="2">
    <source>
        <dbReference type="EMBL" id="MDV6260042.1"/>
    </source>
</evidence>
<keyword evidence="3" id="KW-1185">Reference proteome</keyword>
<gene>
    <name evidence="2" type="ORF">R3P96_01690</name>
</gene>
<feature type="transmembrane region" description="Helical" evidence="1">
    <location>
        <begin position="81"/>
        <end position="99"/>
    </location>
</feature>
<name>A0ABU4B783_9NOCA</name>
<reference evidence="2 3" key="1">
    <citation type="submission" date="2023-10" db="EMBL/GenBank/DDBJ databases">
        <title>Development of a sustainable strategy for remediation of hydrocarbon-contaminated territories based on the waste exchange concept.</title>
        <authorList>
            <person name="Krivoruchko A."/>
        </authorList>
    </citation>
    <scope>NUCLEOTIDE SEQUENCE [LARGE SCALE GENOMIC DNA]</scope>
    <source>
        <strain evidence="2 3">IEGM 1323</strain>
    </source>
</reference>
<dbReference type="EMBL" id="JAWLJX010000001">
    <property type="protein sequence ID" value="MDV6260042.1"/>
    <property type="molecule type" value="Genomic_DNA"/>
</dbReference>
<feature type="transmembrane region" description="Helical" evidence="1">
    <location>
        <begin position="111"/>
        <end position="127"/>
    </location>
</feature>
<sequence length="469" mass="50339">MIGMPLASRQNGQVFSGLAIALVIGIGAVLAPAAVGSVYVIAAVVGILLVLATAAHPKFAVLLWLLSACFLPFWVGVENPFYLPASSLAGLLVLCGAFVRNPWRIGRVDTAVLLFCALCLVCGVVGLSRPGDVTNVMTQWLLSFVVGRLLVQRAGLPFTYRAIAYIFSAAAVCSIVEFFFDWNPYYGWVVNNTQYLAWGHEQDRGGIVRAEWAFGHSIALGCALAMAIPIVFNCKFQPAVRAGLIAVLLGGTVVSFSRSGMISAVFALLLSLLFFSDKEKTRGRLAVVLVLGAIAWFAIPKILSVFAEEGRRATISADYRITLIDLIPSMNPLGLAKGYTEPSRGEFYFQGFKSIDSTFVLLGVSFGFVVALLAMGGVGWLTWRVVRRTSSAAAISVLAVVPALFTVALITQFGSIFWFFLGILSLHDSLNPDRKADPEAQSDPSRVDARLIGTKSTAVSNKIGLVEDV</sequence>
<keyword evidence="1" id="KW-0472">Membrane</keyword>
<dbReference type="RefSeq" id="WP_317562921.1">
    <property type="nucleotide sequence ID" value="NZ_JAWLJX010000001.1"/>
</dbReference>
<feature type="transmembrane region" description="Helical" evidence="1">
    <location>
        <begin position="36"/>
        <end position="52"/>
    </location>
</feature>
<evidence type="ECO:0000313" key="3">
    <source>
        <dbReference type="Proteomes" id="UP001185755"/>
    </source>
</evidence>
<proteinExistence type="predicted"/>
<dbReference type="Proteomes" id="UP001185755">
    <property type="component" value="Unassembled WGS sequence"/>
</dbReference>
<protein>
    <submittedName>
        <fullName evidence="2">Uncharacterized protein</fullName>
    </submittedName>
</protein>
<feature type="transmembrane region" description="Helical" evidence="1">
    <location>
        <begin position="359"/>
        <end position="383"/>
    </location>
</feature>
<feature type="transmembrane region" description="Helical" evidence="1">
    <location>
        <begin position="59"/>
        <end position="75"/>
    </location>
</feature>
<evidence type="ECO:0000256" key="1">
    <source>
        <dbReference type="SAM" id="Phobius"/>
    </source>
</evidence>
<organism evidence="2 3">
    <name type="scientific">Rhodococcoides yunnanense</name>
    <dbReference type="NCBI Taxonomy" id="278209"/>
    <lineage>
        <taxon>Bacteria</taxon>
        <taxon>Bacillati</taxon>
        <taxon>Actinomycetota</taxon>
        <taxon>Actinomycetes</taxon>
        <taxon>Mycobacteriales</taxon>
        <taxon>Nocardiaceae</taxon>
        <taxon>Rhodococcoides</taxon>
    </lineage>
</organism>
<feature type="transmembrane region" description="Helical" evidence="1">
    <location>
        <begin position="163"/>
        <end position="180"/>
    </location>
</feature>